<dbReference type="PRINTS" id="PR00040">
    <property type="entry name" value="HTHMERR"/>
</dbReference>
<dbReference type="SMART" id="SM00422">
    <property type="entry name" value="HTH_MERR"/>
    <property type="match status" value="1"/>
</dbReference>
<proteinExistence type="predicted"/>
<evidence type="ECO:0000256" key="1">
    <source>
        <dbReference type="ARBA" id="ARBA00022491"/>
    </source>
</evidence>
<dbReference type="GO" id="GO:0003677">
    <property type="term" value="F:DNA binding"/>
    <property type="evidence" value="ECO:0007669"/>
    <property type="project" value="UniProtKB-KW"/>
</dbReference>
<evidence type="ECO:0000256" key="4">
    <source>
        <dbReference type="ARBA" id="ARBA00023163"/>
    </source>
</evidence>
<dbReference type="InterPro" id="IPR047057">
    <property type="entry name" value="MerR_fam"/>
</dbReference>
<dbReference type="InterPro" id="IPR000551">
    <property type="entry name" value="MerR-type_HTH_dom"/>
</dbReference>
<dbReference type="Pfam" id="PF13411">
    <property type="entry name" value="MerR_1"/>
    <property type="match status" value="1"/>
</dbReference>
<keyword evidence="2" id="KW-0805">Transcription regulation</keyword>
<dbReference type="GO" id="GO:0003700">
    <property type="term" value="F:DNA-binding transcription factor activity"/>
    <property type="evidence" value="ECO:0007669"/>
    <property type="project" value="InterPro"/>
</dbReference>
<name>A0A1G6LAL8_9ACTN</name>
<dbReference type="RefSeq" id="WP_090851244.1">
    <property type="nucleotide sequence ID" value="NZ_FMZM01000002.1"/>
</dbReference>
<dbReference type="OrthoDB" id="9802039at2"/>
<protein>
    <submittedName>
        <fullName evidence="5">DNA-binding transcriptional regulator, MerR family</fullName>
    </submittedName>
</protein>
<keyword evidence="1" id="KW-0678">Repressor</keyword>
<dbReference type="EMBL" id="FMZM01000002">
    <property type="protein sequence ID" value="SDC39616.1"/>
    <property type="molecule type" value="Genomic_DNA"/>
</dbReference>
<sequence>MKSSREGTPWSVGDVAAKFGLATHVLRHWEDVGLLRPARDGAGRRRYGIDDLSRVATIVRSKDAGMGLDQIAVLLDADAPERHRVLQAHLDDLARRMAEMERSREMTEHALSCRAHDVATCPNFQRFVADLVEAAA</sequence>
<dbReference type="Proteomes" id="UP000199034">
    <property type="component" value="Unassembled WGS sequence"/>
</dbReference>
<dbReference type="InterPro" id="IPR009061">
    <property type="entry name" value="DNA-bd_dom_put_sf"/>
</dbReference>
<evidence type="ECO:0000313" key="6">
    <source>
        <dbReference type="Proteomes" id="UP000199034"/>
    </source>
</evidence>
<evidence type="ECO:0000256" key="3">
    <source>
        <dbReference type="ARBA" id="ARBA00023125"/>
    </source>
</evidence>
<keyword evidence="3 5" id="KW-0238">DNA-binding</keyword>
<dbReference type="PANTHER" id="PTHR30204:SF69">
    <property type="entry name" value="MERR-FAMILY TRANSCRIPTIONAL REGULATOR"/>
    <property type="match status" value="1"/>
</dbReference>
<dbReference type="Gene3D" id="1.10.1660.10">
    <property type="match status" value="1"/>
</dbReference>
<dbReference type="PANTHER" id="PTHR30204">
    <property type="entry name" value="REDOX-CYCLING DRUG-SENSING TRANSCRIPTIONAL ACTIVATOR SOXR"/>
    <property type="match status" value="1"/>
</dbReference>
<keyword evidence="4" id="KW-0804">Transcription</keyword>
<gene>
    <name evidence="5" type="ORF">SAMN05421872_102158</name>
</gene>
<evidence type="ECO:0000256" key="2">
    <source>
        <dbReference type="ARBA" id="ARBA00023015"/>
    </source>
</evidence>
<dbReference type="AlphaFoldDB" id="A0A1G6LAL8"/>
<keyword evidence="6" id="KW-1185">Reference proteome</keyword>
<dbReference type="SUPFAM" id="SSF46955">
    <property type="entry name" value="Putative DNA-binding domain"/>
    <property type="match status" value="1"/>
</dbReference>
<accession>A0A1G6LAL8</accession>
<dbReference type="STRING" id="1045774.SAMN05421872_102158"/>
<organism evidence="5 6">
    <name type="scientific">Nocardioides lianchengensis</name>
    <dbReference type="NCBI Taxonomy" id="1045774"/>
    <lineage>
        <taxon>Bacteria</taxon>
        <taxon>Bacillati</taxon>
        <taxon>Actinomycetota</taxon>
        <taxon>Actinomycetes</taxon>
        <taxon>Propionibacteriales</taxon>
        <taxon>Nocardioidaceae</taxon>
        <taxon>Nocardioides</taxon>
    </lineage>
</organism>
<dbReference type="PROSITE" id="PS50937">
    <property type="entry name" value="HTH_MERR_2"/>
    <property type="match status" value="1"/>
</dbReference>
<reference evidence="6" key="1">
    <citation type="submission" date="2016-10" db="EMBL/GenBank/DDBJ databases">
        <authorList>
            <person name="Varghese N."/>
            <person name="Submissions S."/>
        </authorList>
    </citation>
    <scope>NUCLEOTIDE SEQUENCE [LARGE SCALE GENOMIC DNA]</scope>
    <source>
        <strain evidence="6">CGMCC 4.6858</strain>
    </source>
</reference>
<evidence type="ECO:0000313" key="5">
    <source>
        <dbReference type="EMBL" id="SDC39616.1"/>
    </source>
</evidence>